<evidence type="ECO:0000256" key="1">
    <source>
        <dbReference type="ARBA" id="ARBA00009235"/>
    </source>
</evidence>
<dbReference type="Pfam" id="PF01380">
    <property type="entry name" value="SIS"/>
    <property type="match status" value="1"/>
</dbReference>
<keyword evidence="3" id="KW-0413">Isomerase</keyword>
<dbReference type="PANTHER" id="PTHR43443">
    <property type="entry name" value="3-HEXULOSE-6-PHOSPHATE ISOMERASE"/>
    <property type="match status" value="1"/>
</dbReference>
<dbReference type="EC" id="5.3.1.27" evidence="3"/>
<evidence type="ECO:0000259" key="2">
    <source>
        <dbReference type="PROSITE" id="PS51464"/>
    </source>
</evidence>
<dbReference type="InterPro" id="IPR001347">
    <property type="entry name" value="SIS_dom"/>
</dbReference>
<protein>
    <submittedName>
        <fullName evidence="3">3-hexulose-6-phosphate isomerase</fullName>
        <ecNumber evidence="3">5.3.1.27</ecNumber>
    </submittedName>
</protein>
<dbReference type="InterPro" id="IPR017552">
    <property type="entry name" value="PHI/rmpB"/>
</dbReference>
<dbReference type="NCBIfam" id="TIGR03127">
    <property type="entry name" value="RuMP_HxlB"/>
    <property type="match status" value="1"/>
</dbReference>
<sequence>MSIIKEILKEVNDVVLKVNEDEIYKIINTLKRDNSIFVDGEGRSGFQAKGFAMRLMHIGYKSYVLGETITPVLKEDNIYIAISGSGTTKNTLSNARAAKELGLKVIVVTSKRKSPLAEIADVILEVPGKVKSDGDQGSIQLLSSLFDQATHIVLDWICLLLSKRDNLSNIEVLNNHVNIE</sequence>
<dbReference type="CDD" id="cd05005">
    <property type="entry name" value="SIS_PHI"/>
    <property type="match status" value="1"/>
</dbReference>
<dbReference type="PANTHER" id="PTHR43443:SF1">
    <property type="entry name" value="3-HEXULOSE-6-PHOSPHATE ISOMERASE"/>
    <property type="match status" value="1"/>
</dbReference>
<dbReference type="Gene3D" id="3.40.50.10490">
    <property type="entry name" value="Glucose-6-phosphate isomerase like protein, domain 1"/>
    <property type="match status" value="1"/>
</dbReference>
<proteinExistence type="inferred from homology"/>
<dbReference type="SUPFAM" id="SSF53697">
    <property type="entry name" value="SIS domain"/>
    <property type="match status" value="1"/>
</dbReference>
<comment type="caution">
    <text evidence="3">The sequence shown here is derived from an EMBL/GenBank/DDBJ whole genome shotgun (WGS) entry which is preliminary data.</text>
</comment>
<reference evidence="3" key="1">
    <citation type="submission" date="2019-08" db="EMBL/GenBank/DDBJ databases">
        <authorList>
            <person name="Kucharzyk K."/>
            <person name="Murdoch R.W."/>
            <person name="Higgins S."/>
            <person name="Loffler F."/>
        </authorList>
    </citation>
    <scope>NUCLEOTIDE SEQUENCE</scope>
</reference>
<dbReference type="InterPro" id="IPR046348">
    <property type="entry name" value="SIS_dom_sf"/>
</dbReference>
<dbReference type="PROSITE" id="PS51464">
    <property type="entry name" value="SIS"/>
    <property type="match status" value="1"/>
</dbReference>
<dbReference type="EMBL" id="VSSQ01010656">
    <property type="protein sequence ID" value="MPM44882.1"/>
    <property type="molecule type" value="Genomic_DNA"/>
</dbReference>
<name>A0A644ZVL7_9ZZZZ</name>
<evidence type="ECO:0000313" key="3">
    <source>
        <dbReference type="EMBL" id="MPM44882.1"/>
    </source>
</evidence>
<dbReference type="GO" id="GO:0097367">
    <property type="term" value="F:carbohydrate derivative binding"/>
    <property type="evidence" value="ECO:0007669"/>
    <property type="project" value="InterPro"/>
</dbReference>
<comment type="similarity">
    <text evidence="1">Belongs to the SIS family. PHI subfamily.</text>
</comment>
<dbReference type="GO" id="GO:1901135">
    <property type="term" value="P:carbohydrate derivative metabolic process"/>
    <property type="evidence" value="ECO:0007669"/>
    <property type="project" value="InterPro"/>
</dbReference>
<organism evidence="3">
    <name type="scientific">bioreactor metagenome</name>
    <dbReference type="NCBI Taxonomy" id="1076179"/>
    <lineage>
        <taxon>unclassified sequences</taxon>
        <taxon>metagenomes</taxon>
        <taxon>ecological metagenomes</taxon>
    </lineage>
</organism>
<dbReference type="AlphaFoldDB" id="A0A644ZVL7"/>
<feature type="domain" description="SIS" evidence="2">
    <location>
        <begin position="26"/>
        <end position="167"/>
    </location>
</feature>
<dbReference type="GO" id="GO:0043800">
    <property type="term" value="F:6-phospho-3-hexuloisomerase activity"/>
    <property type="evidence" value="ECO:0007669"/>
    <property type="project" value="UniProtKB-EC"/>
</dbReference>
<gene>
    <name evidence="3" type="primary">hxlB_7</name>
    <name evidence="3" type="ORF">SDC9_91564</name>
</gene>
<accession>A0A644ZVL7</accession>